<dbReference type="PROSITE" id="PS50122">
    <property type="entry name" value="CHEB"/>
    <property type="match status" value="1"/>
</dbReference>
<dbReference type="PANTHER" id="PTHR42872:SF6">
    <property type="entry name" value="PROTEIN-GLUTAMATE METHYLESTERASE_PROTEIN-GLUTAMINE GLUTAMINASE"/>
    <property type="match status" value="1"/>
</dbReference>
<dbReference type="Pfam" id="PF01339">
    <property type="entry name" value="CheB_methylest"/>
    <property type="match status" value="1"/>
</dbReference>
<dbReference type="CDD" id="cd16433">
    <property type="entry name" value="CheB"/>
    <property type="match status" value="1"/>
</dbReference>
<keyword evidence="2 5" id="KW-0378">Hydrolase</keyword>
<reference evidence="7 8" key="1">
    <citation type="submission" date="2021-03" db="EMBL/GenBank/DDBJ databases">
        <title>Genomic Encyclopedia of Type Strains, Phase III (KMG-III): the genomes of soil and plant-associated and newly described type strains.</title>
        <authorList>
            <person name="Whitman W."/>
        </authorList>
    </citation>
    <scope>NUCLEOTIDE SEQUENCE [LARGE SCALE GENOMIC DNA]</scope>
    <source>
        <strain evidence="7 8">IMMIB AFH-6</strain>
    </source>
</reference>
<dbReference type="Proteomes" id="UP000781958">
    <property type="component" value="Unassembled WGS sequence"/>
</dbReference>
<feature type="active site" evidence="5">
    <location>
        <position position="39"/>
    </location>
</feature>
<dbReference type="InterPro" id="IPR000673">
    <property type="entry name" value="Sig_transdc_resp-reg_Me-estase"/>
</dbReference>
<gene>
    <name evidence="7" type="ORF">J2851_006848</name>
</gene>
<dbReference type="InterPro" id="IPR011247">
    <property type="entry name" value="Chemotax_prot-Glu_Me-esterase"/>
</dbReference>
<keyword evidence="1" id="KW-0963">Cytoplasm</keyword>
<name>A0ABS4SWU0_9PROT</name>
<dbReference type="SUPFAM" id="SSF52738">
    <property type="entry name" value="Methylesterase CheB, C-terminal domain"/>
    <property type="match status" value="1"/>
</dbReference>
<evidence type="ECO:0000313" key="7">
    <source>
        <dbReference type="EMBL" id="MBP2297029.1"/>
    </source>
</evidence>
<dbReference type="GO" id="GO:0008984">
    <property type="term" value="F:protein-glutamate methylesterase activity"/>
    <property type="evidence" value="ECO:0007669"/>
    <property type="project" value="UniProtKB-EC"/>
</dbReference>
<dbReference type="RefSeq" id="WP_209773139.1">
    <property type="nucleotide sequence ID" value="NZ_JAGINP010000038.1"/>
</dbReference>
<evidence type="ECO:0000256" key="5">
    <source>
        <dbReference type="PROSITE-ProRule" id="PRU00050"/>
    </source>
</evidence>
<dbReference type="InterPro" id="IPR035909">
    <property type="entry name" value="CheB_C"/>
</dbReference>
<sequence>MDTRNILALGASAGGVTALQRLFSAMPADTTATVFVVQHIAPTRNSVLPRLLEKAGWLPAFHPEDGEEVREGWIHVAPPDHHLLVRDGRLLVRRGAKENRTRPAIDPLFRSLAVEYGPRVIGVILSGTLDDGAAGLLAVKRRGGIAIVQDPASAEWPDMPRNAREHVAVDQCVTLEEMAPLLARLLGTPAPPAPALPEEMAVEAQIPEKEFNTVPADSDRLGTPSVFSCPDCGGNLYEVEDGSLLRYRCKVGHAYSPQALASANHDLLERALWVALRAHEDRMILFKRMSEKARKGGHDRVAERWSNAAVEVQQSITLLRGVLSRPNAVLDDALLPPDGESLHPE</sequence>
<evidence type="ECO:0000259" key="6">
    <source>
        <dbReference type="PROSITE" id="PS50122"/>
    </source>
</evidence>
<evidence type="ECO:0000313" key="8">
    <source>
        <dbReference type="Proteomes" id="UP000781958"/>
    </source>
</evidence>
<feature type="active site" evidence="5">
    <location>
        <position position="12"/>
    </location>
</feature>
<protein>
    <recommendedName>
        <fullName evidence="3">protein-glutamate methylesterase</fullName>
        <ecNumber evidence="3">3.1.1.61</ecNumber>
    </recommendedName>
</protein>
<accession>A0ABS4SWU0</accession>
<evidence type="ECO:0000256" key="2">
    <source>
        <dbReference type="ARBA" id="ARBA00022801"/>
    </source>
</evidence>
<dbReference type="EC" id="3.1.1.61" evidence="3"/>
<keyword evidence="8" id="KW-1185">Reference proteome</keyword>
<dbReference type="PANTHER" id="PTHR42872">
    <property type="entry name" value="PROTEIN-GLUTAMATE METHYLESTERASE/PROTEIN-GLUTAMINE GLUTAMINASE"/>
    <property type="match status" value="1"/>
</dbReference>
<organism evidence="7 8">
    <name type="scientific">Azospirillum rugosum</name>
    <dbReference type="NCBI Taxonomy" id="416170"/>
    <lineage>
        <taxon>Bacteria</taxon>
        <taxon>Pseudomonadati</taxon>
        <taxon>Pseudomonadota</taxon>
        <taxon>Alphaproteobacteria</taxon>
        <taxon>Rhodospirillales</taxon>
        <taxon>Azospirillaceae</taxon>
        <taxon>Azospirillum</taxon>
    </lineage>
</organism>
<feature type="domain" description="CheB-type methylesterase" evidence="6">
    <location>
        <begin position="1"/>
        <end position="189"/>
    </location>
</feature>
<evidence type="ECO:0000256" key="3">
    <source>
        <dbReference type="ARBA" id="ARBA00039140"/>
    </source>
</evidence>
<keyword evidence="5" id="KW-0145">Chemotaxis</keyword>
<dbReference type="Gene3D" id="3.40.50.180">
    <property type="entry name" value="Methylesterase CheB, C-terminal domain"/>
    <property type="match status" value="1"/>
</dbReference>
<proteinExistence type="predicted"/>
<evidence type="ECO:0000256" key="1">
    <source>
        <dbReference type="ARBA" id="ARBA00022490"/>
    </source>
</evidence>
<comment type="catalytic activity">
    <reaction evidence="4">
        <text>[protein]-L-glutamate 5-O-methyl ester + H2O = L-glutamyl-[protein] + methanol + H(+)</text>
        <dbReference type="Rhea" id="RHEA:23236"/>
        <dbReference type="Rhea" id="RHEA-COMP:10208"/>
        <dbReference type="Rhea" id="RHEA-COMP:10311"/>
        <dbReference type="ChEBI" id="CHEBI:15377"/>
        <dbReference type="ChEBI" id="CHEBI:15378"/>
        <dbReference type="ChEBI" id="CHEBI:17790"/>
        <dbReference type="ChEBI" id="CHEBI:29973"/>
        <dbReference type="ChEBI" id="CHEBI:82795"/>
        <dbReference type="EC" id="3.1.1.61"/>
    </reaction>
</comment>
<comment type="caution">
    <text evidence="7">The sequence shown here is derived from an EMBL/GenBank/DDBJ whole genome shotgun (WGS) entry which is preliminary data.</text>
</comment>
<dbReference type="EMBL" id="JAGINP010000038">
    <property type="protein sequence ID" value="MBP2297029.1"/>
    <property type="molecule type" value="Genomic_DNA"/>
</dbReference>
<feature type="active site" evidence="5">
    <location>
        <position position="131"/>
    </location>
</feature>
<dbReference type="PIRSF" id="PIRSF036461">
    <property type="entry name" value="Chmtx_methlestr"/>
    <property type="match status" value="1"/>
</dbReference>
<evidence type="ECO:0000256" key="4">
    <source>
        <dbReference type="ARBA" id="ARBA00048267"/>
    </source>
</evidence>